<dbReference type="EMBL" id="BARV01005917">
    <property type="protein sequence ID" value="GAI05153.1"/>
    <property type="molecule type" value="Genomic_DNA"/>
</dbReference>
<feature type="non-terminal residue" evidence="1">
    <location>
        <position position="1"/>
    </location>
</feature>
<proteinExistence type="predicted"/>
<comment type="caution">
    <text evidence="1">The sequence shown here is derived from an EMBL/GenBank/DDBJ whole genome shotgun (WGS) entry which is preliminary data.</text>
</comment>
<evidence type="ECO:0000313" key="1">
    <source>
        <dbReference type="EMBL" id="GAI05153.1"/>
    </source>
</evidence>
<name>X1KES0_9ZZZZ</name>
<protein>
    <recommendedName>
        <fullName evidence="2">C_GCAxxG_C_C family protein</fullName>
    </recommendedName>
</protein>
<dbReference type="InterPro" id="IPR010181">
    <property type="entry name" value="CGCAxxGCC_motif"/>
</dbReference>
<organism evidence="1">
    <name type="scientific">marine sediment metagenome</name>
    <dbReference type="NCBI Taxonomy" id="412755"/>
    <lineage>
        <taxon>unclassified sequences</taxon>
        <taxon>metagenomes</taxon>
        <taxon>ecological metagenomes</taxon>
    </lineage>
</organism>
<dbReference type="NCBIfam" id="TIGR01909">
    <property type="entry name" value="C_GCAxxG_C_C"/>
    <property type="match status" value="1"/>
</dbReference>
<accession>X1KES0</accession>
<dbReference type="InterPro" id="IPR036280">
    <property type="entry name" value="Multihaem_cyt_sf"/>
</dbReference>
<sequence>RRDGKEQLIKKIEQDAHDNEVMYWGCARAVLDALQRHLNLGDSEVFRAASPLAGGVGRMGEACGALIAGVMAIGLAYAPAKFAAEKVSREDPEYTEAIVRAHKFCEKFKEKFGCLRCHDVKAAVRGVHYKEYTRRDTIEAFEDHAKCGDVTGPAARLAAEIILQPTELFRAEIDAALEDLSQVRKQRKD</sequence>
<dbReference type="Pfam" id="PF09719">
    <property type="entry name" value="C_GCAxxG_C_C"/>
    <property type="match status" value="1"/>
</dbReference>
<dbReference type="SUPFAM" id="SSF48695">
    <property type="entry name" value="Multiheme cytochromes"/>
    <property type="match status" value="1"/>
</dbReference>
<dbReference type="AlphaFoldDB" id="X1KES0"/>
<reference evidence="1" key="1">
    <citation type="journal article" date="2014" name="Front. Microbiol.">
        <title>High frequency of phylogenetically diverse reductive dehalogenase-homologous genes in deep subseafloor sedimentary metagenomes.</title>
        <authorList>
            <person name="Kawai M."/>
            <person name="Futagami T."/>
            <person name="Toyoda A."/>
            <person name="Takaki Y."/>
            <person name="Nishi S."/>
            <person name="Hori S."/>
            <person name="Arai W."/>
            <person name="Tsubouchi T."/>
            <person name="Morono Y."/>
            <person name="Uchiyama I."/>
            <person name="Ito T."/>
            <person name="Fujiyama A."/>
            <person name="Inagaki F."/>
            <person name="Takami H."/>
        </authorList>
    </citation>
    <scope>NUCLEOTIDE SEQUENCE</scope>
    <source>
        <strain evidence="1">Expedition CK06-06</strain>
    </source>
</reference>
<evidence type="ECO:0008006" key="2">
    <source>
        <dbReference type="Google" id="ProtNLM"/>
    </source>
</evidence>
<gene>
    <name evidence="1" type="ORF">S06H3_12045</name>
</gene>